<dbReference type="Proteomes" id="UP000737018">
    <property type="component" value="Unassembled WGS sequence"/>
</dbReference>
<organism evidence="2 3">
    <name type="scientific">Castanea mollissima</name>
    <name type="common">Chinese chestnut</name>
    <dbReference type="NCBI Taxonomy" id="60419"/>
    <lineage>
        <taxon>Eukaryota</taxon>
        <taxon>Viridiplantae</taxon>
        <taxon>Streptophyta</taxon>
        <taxon>Embryophyta</taxon>
        <taxon>Tracheophyta</taxon>
        <taxon>Spermatophyta</taxon>
        <taxon>Magnoliopsida</taxon>
        <taxon>eudicotyledons</taxon>
        <taxon>Gunneridae</taxon>
        <taxon>Pentapetalae</taxon>
        <taxon>rosids</taxon>
        <taxon>fabids</taxon>
        <taxon>Fagales</taxon>
        <taxon>Fagaceae</taxon>
        <taxon>Castanea</taxon>
    </lineage>
</organism>
<dbReference type="OrthoDB" id="674805at2759"/>
<dbReference type="InterPro" id="IPR036770">
    <property type="entry name" value="Ankyrin_rpt-contain_sf"/>
</dbReference>
<accession>A0A8J4RMF3</accession>
<name>A0A8J4RMF3_9ROSI</name>
<reference evidence="2" key="1">
    <citation type="submission" date="2020-03" db="EMBL/GenBank/DDBJ databases">
        <title>Castanea mollissima Vanexum genome sequencing.</title>
        <authorList>
            <person name="Staton M."/>
        </authorList>
    </citation>
    <scope>NUCLEOTIDE SEQUENCE</scope>
    <source>
        <tissue evidence="2">Leaf</tissue>
    </source>
</reference>
<keyword evidence="3" id="KW-1185">Reference proteome</keyword>
<dbReference type="AlphaFoldDB" id="A0A8J4RMF3"/>
<feature type="compositionally biased region" description="Low complexity" evidence="1">
    <location>
        <begin position="224"/>
        <end position="237"/>
    </location>
</feature>
<evidence type="ECO:0000256" key="1">
    <source>
        <dbReference type="SAM" id="MobiDB-lite"/>
    </source>
</evidence>
<dbReference type="SUPFAM" id="SSF48403">
    <property type="entry name" value="Ankyrin repeat"/>
    <property type="match status" value="1"/>
</dbReference>
<gene>
    <name evidence="2" type="ORF">CMV_000477</name>
</gene>
<dbReference type="Gene3D" id="1.25.40.20">
    <property type="entry name" value="Ankyrin repeat-containing domain"/>
    <property type="match status" value="1"/>
</dbReference>
<comment type="caution">
    <text evidence="2">The sequence shown here is derived from an EMBL/GenBank/DDBJ whole genome shotgun (WGS) entry which is preliminary data.</text>
</comment>
<evidence type="ECO:0000313" key="3">
    <source>
        <dbReference type="Proteomes" id="UP000737018"/>
    </source>
</evidence>
<proteinExistence type="predicted"/>
<dbReference type="EMBL" id="JRKL02000026">
    <property type="protein sequence ID" value="KAF3976326.1"/>
    <property type="molecule type" value="Genomic_DNA"/>
</dbReference>
<evidence type="ECO:0000313" key="2">
    <source>
        <dbReference type="EMBL" id="KAF3976326.1"/>
    </source>
</evidence>
<feature type="region of interest" description="Disordered" evidence="1">
    <location>
        <begin position="222"/>
        <end position="244"/>
    </location>
</feature>
<protein>
    <submittedName>
        <fullName evidence="2">Uncharacterized protein</fullName>
    </submittedName>
</protein>
<sequence>MWLKDNACEGVVKDAWGDDSVGELAWSFNRKIYTCQDNLREWNRKSFGHVRNLLQRKLADLKTMEESNGHQACPISLSNCTAHEKIALSRRFSLQPQNQFPLKKLRTNPSQTTTKSASTTSSAVANVKRELRYLPSWSDWKRENRGREKKRKREMEKRLSEAAMEGNIATLKELLLEDLLLLDRTIVSCVSETPLHISSMLGHWGFVKELLSLKPELASEFDSHGSSPLSDSSKDGGWWLAGGG</sequence>